<dbReference type="GO" id="GO:0003677">
    <property type="term" value="F:DNA binding"/>
    <property type="evidence" value="ECO:0007669"/>
    <property type="project" value="InterPro"/>
</dbReference>
<keyword evidence="2" id="KW-0479">Metal-binding</keyword>
<dbReference type="SMART" id="SM00066">
    <property type="entry name" value="GAL4"/>
    <property type="match status" value="1"/>
</dbReference>
<gene>
    <name evidence="7" type="ORF">CONLIGDRAFT_613553</name>
</gene>
<dbReference type="Proteomes" id="UP000182658">
    <property type="component" value="Unassembled WGS sequence"/>
</dbReference>
<organism evidence="7 8">
    <name type="scientific">Coniochaeta ligniaria NRRL 30616</name>
    <dbReference type="NCBI Taxonomy" id="1408157"/>
    <lineage>
        <taxon>Eukaryota</taxon>
        <taxon>Fungi</taxon>
        <taxon>Dikarya</taxon>
        <taxon>Ascomycota</taxon>
        <taxon>Pezizomycotina</taxon>
        <taxon>Sordariomycetes</taxon>
        <taxon>Sordariomycetidae</taxon>
        <taxon>Coniochaetales</taxon>
        <taxon>Coniochaetaceae</taxon>
        <taxon>Coniochaeta</taxon>
    </lineage>
</organism>
<evidence type="ECO:0000256" key="1">
    <source>
        <dbReference type="ARBA" id="ARBA00004123"/>
    </source>
</evidence>
<dbReference type="PROSITE" id="PS00463">
    <property type="entry name" value="ZN2_CY6_FUNGAL_1"/>
    <property type="match status" value="1"/>
</dbReference>
<dbReference type="InterPro" id="IPR007219">
    <property type="entry name" value="XnlR_reg_dom"/>
</dbReference>
<dbReference type="GO" id="GO:0005634">
    <property type="term" value="C:nucleus"/>
    <property type="evidence" value="ECO:0007669"/>
    <property type="project" value="UniProtKB-SubCell"/>
</dbReference>
<dbReference type="SMART" id="SM00906">
    <property type="entry name" value="Fungal_trans"/>
    <property type="match status" value="1"/>
</dbReference>
<evidence type="ECO:0000259" key="6">
    <source>
        <dbReference type="PROSITE" id="PS00463"/>
    </source>
</evidence>
<dbReference type="GO" id="GO:0006351">
    <property type="term" value="P:DNA-templated transcription"/>
    <property type="evidence" value="ECO:0007669"/>
    <property type="project" value="InterPro"/>
</dbReference>
<sequence>MKVAKACQQCREGKRKCIRDLSNTACLPCQKRTITNCTLLKKVRGASIAPPTLAPIQVPSPGTCIGRFELSDGIAQELVESYLTKVHHRPHSLFHPPTLREDVRENRVSRVLLFAICSLGSRFSAAESIRQLETTLTVAAKRLLLQDLENICLENIQACILVANLCAAESNPASEALFFGIANSMMEIIRLPSPTPGESLVSRETKRRVWWSLFMADRWCSSGIGLPRRLRDFDRAVDLPMSEGIFDSLVAGQSVLPCPWKPGLWAHMVTLVQLFGPIQDLNQRCAEHDLDDAEIDSTVHGISLQLQSWEQMLPVDDRFSEEALHQYQEEGLGGPFVALHLGFHHYSTLLYFQFLEPRRPSTPQTQLYIDRCKHHASSYSRLLRLSRQRQNCEAVYPTVGHMAVVSSSVLLHTLLFGEESELPQARSGLNSNFEALVELRQYWANLASMIDRLVTFQNVCLLSMSTKQRTHELDRWMVRFLIEHALPLEERPYIFAQSGTAFERETMSVNAKWLTEQGRFTDFSVSNLVDEPDIL</sequence>
<accession>A0A1J7IS01</accession>
<dbReference type="OrthoDB" id="1924787at2759"/>
<dbReference type="GO" id="GO:0008270">
    <property type="term" value="F:zinc ion binding"/>
    <property type="evidence" value="ECO:0007669"/>
    <property type="project" value="InterPro"/>
</dbReference>
<dbReference type="PANTHER" id="PTHR47338:SF16">
    <property type="entry name" value="TRANSCRIPTION FACTOR, PUTATIVE (AFU_ORTHOLOGUE AFUA_2G09360)-RELATED"/>
    <property type="match status" value="1"/>
</dbReference>
<dbReference type="CDD" id="cd12148">
    <property type="entry name" value="fungal_TF_MHR"/>
    <property type="match status" value="1"/>
</dbReference>
<dbReference type="GO" id="GO:0000981">
    <property type="term" value="F:DNA-binding transcription factor activity, RNA polymerase II-specific"/>
    <property type="evidence" value="ECO:0007669"/>
    <property type="project" value="InterPro"/>
</dbReference>
<dbReference type="EMBL" id="KV875096">
    <property type="protein sequence ID" value="OIW30415.1"/>
    <property type="molecule type" value="Genomic_DNA"/>
</dbReference>
<keyword evidence="4" id="KW-0804">Transcription</keyword>
<reference evidence="7 8" key="1">
    <citation type="submission" date="2016-10" db="EMBL/GenBank/DDBJ databases">
        <title>Draft genome sequence of Coniochaeta ligniaria NRRL30616, a lignocellulolytic fungus for bioabatement of inhibitors in plant biomass hydrolysates.</title>
        <authorList>
            <consortium name="DOE Joint Genome Institute"/>
            <person name="Jimenez D.J."/>
            <person name="Hector R.E."/>
            <person name="Riley R."/>
            <person name="Sun H."/>
            <person name="Grigoriev I.V."/>
            <person name="Van Elsas J.D."/>
            <person name="Nichols N.N."/>
        </authorList>
    </citation>
    <scope>NUCLEOTIDE SEQUENCE [LARGE SCALE GENOMIC DNA]</scope>
    <source>
        <strain evidence="7 8">NRRL 30616</strain>
    </source>
</reference>
<dbReference type="InterPro" id="IPR001138">
    <property type="entry name" value="Zn2Cys6_DnaBD"/>
</dbReference>
<protein>
    <recommendedName>
        <fullName evidence="6">Zn(2)-C6 fungal-type domain-containing protein</fullName>
    </recommendedName>
</protein>
<evidence type="ECO:0000256" key="4">
    <source>
        <dbReference type="ARBA" id="ARBA00023163"/>
    </source>
</evidence>
<evidence type="ECO:0000256" key="3">
    <source>
        <dbReference type="ARBA" id="ARBA00023015"/>
    </source>
</evidence>
<evidence type="ECO:0000256" key="2">
    <source>
        <dbReference type="ARBA" id="ARBA00022723"/>
    </source>
</evidence>
<name>A0A1J7IS01_9PEZI</name>
<keyword evidence="5" id="KW-0539">Nucleus</keyword>
<dbReference type="PANTHER" id="PTHR47338">
    <property type="entry name" value="ZN(II)2CYS6 TRANSCRIPTION FACTOR (EUROFUNG)-RELATED"/>
    <property type="match status" value="1"/>
</dbReference>
<dbReference type="InParanoid" id="A0A1J7IS01"/>
<dbReference type="STRING" id="1408157.A0A1J7IS01"/>
<feature type="domain" description="Zn(2)-C6 fungal-type" evidence="6">
    <location>
        <begin position="6"/>
        <end position="37"/>
    </location>
</feature>
<evidence type="ECO:0000313" key="7">
    <source>
        <dbReference type="EMBL" id="OIW30415.1"/>
    </source>
</evidence>
<keyword evidence="8" id="KW-1185">Reference proteome</keyword>
<dbReference type="InterPro" id="IPR050815">
    <property type="entry name" value="TF_fung"/>
</dbReference>
<dbReference type="CDD" id="cd00067">
    <property type="entry name" value="GAL4"/>
    <property type="match status" value="1"/>
</dbReference>
<evidence type="ECO:0000256" key="5">
    <source>
        <dbReference type="ARBA" id="ARBA00023242"/>
    </source>
</evidence>
<keyword evidence="3" id="KW-0805">Transcription regulation</keyword>
<dbReference type="Pfam" id="PF04082">
    <property type="entry name" value="Fungal_trans"/>
    <property type="match status" value="1"/>
</dbReference>
<dbReference type="AlphaFoldDB" id="A0A1J7IS01"/>
<proteinExistence type="predicted"/>
<comment type="subcellular location">
    <subcellularLocation>
        <location evidence="1">Nucleus</location>
    </subcellularLocation>
</comment>
<evidence type="ECO:0000313" key="8">
    <source>
        <dbReference type="Proteomes" id="UP000182658"/>
    </source>
</evidence>